<accession>A0ABY4FSB2</accession>
<sequence>MSETGDARDIERESIERDRDLAWELYDFQPEHPRIPELTQGVLAREPSFTGMIILLALHREACGEVAEARRLLQELMGRRDRQYVNAVKKLRDLEFSDERYEEALRLAEIVLRESGEVDWLDLMDHASALIFTGQREEGWRRIDAAVEHCARVDTGRYADALGQRAARLLASGAPPERFLPAAQEAVAADPSEPLLATTLGFAYLTDYRADDAEELFLRVLREDPTDSVAHIGLTLARAFLEPIRNGTHTMDDHRAAGSGEMAWRILRDQLFGTGIPEALSALDEVMPEDLRRSLRAPLGRDAARESGGDDTLLAWHDGQEPGAGAGAAAAAGSDAGAGAGSDAGAPSLWGTRERFRLMSAAEISAMDDAIEADPAAWPQWQAEVSYDTQLCTDDAGVYLIEGYAGRIYRRGPEGEDQEVAASLADWLWDRVAAFGGADPRPDRG</sequence>
<dbReference type="InterPro" id="IPR011990">
    <property type="entry name" value="TPR-like_helical_dom_sf"/>
</dbReference>
<dbReference type="SUPFAM" id="SSF48452">
    <property type="entry name" value="TPR-like"/>
    <property type="match status" value="1"/>
</dbReference>
<dbReference type="EMBL" id="CP095043">
    <property type="protein sequence ID" value="UOQ59170.1"/>
    <property type="molecule type" value="Genomic_DNA"/>
</dbReference>
<organism evidence="3 4">
    <name type="scientific">Leucobacter rhizosphaerae</name>
    <dbReference type="NCBI Taxonomy" id="2932245"/>
    <lineage>
        <taxon>Bacteria</taxon>
        <taxon>Bacillati</taxon>
        <taxon>Actinomycetota</taxon>
        <taxon>Actinomycetes</taxon>
        <taxon>Micrococcales</taxon>
        <taxon>Microbacteriaceae</taxon>
        <taxon>Leucobacter</taxon>
    </lineage>
</organism>
<dbReference type="InterPro" id="IPR019734">
    <property type="entry name" value="TPR_rpt"/>
</dbReference>
<name>A0ABY4FSB2_9MICO</name>
<proteinExistence type="predicted"/>
<feature type="region of interest" description="Disordered" evidence="2">
    <location>
        <begin position="297"/>
        <end position="346"/>
    </location>
</feature>
<keyword evidence="1" id="KW-0802">TPR repeat</keyword>
<evidence type="ECO:0000256" key="1">
    <source>
        <dbReference type="PROSITE-ProRule" id="PRU00339"/>
    </source>
</evidence>
<protein>
    <submittedName>
        <fullName evidence="3">Tetratricopeptide repeat protein</fullName>
    </submittedName>
</protein>
<dbReference type="Proteomes" id="UP000831775">
    <property type="component" value="Chromosome"/>
</dbReference>
<evidence type="ECO:0000256" key="2">
    <source>
        <dbReference type="SAM" id="MobiDB-lite"/>
    </source>
</evidence>
<evidence type="ECO:0000313" key="3">
    <source>
        <dbReference type="EMBL" id="UOQ59170.1"/>
    </source>
</evidence>
<feature type="repeat" description="TPR" evidence="1">
    <location>
        <begin position="194"/>
        <end position="227"/>
    </location>
</feature>
<gene>
    <name evidence="3" type="ORF">MUN76_08885</name>
</gene>
<reference evidence="3 4" key="1">
    <citation type="submission" date="2022-04" db="EMBL/GenBank/DDBJ databases">
        <title>Leucobacter sp. isolated from rhizosphere of onion.</title>
        <authorList>
            <person name="Won M."/>
            <person name="Lee C.-M."/>
            <person name="Woen H.-Y."/>
            <person name="Kwon S.-W."/>
        </authorList>
    </citation>
    <scope>NUCLEOTIDE SEQUENCE [LARGE SCALE GENOMIC DNA]</scope>
    <source>
        <strain evidence="3 4">H25R-14</strain>
    </source>
</reference>
<keyword evidence="4" id="KW-1185">Reference proteome</keyword>
<evidence type="ECO:0000313" key="4">
    <source>
        <dbReference type="Proteomes" id="UP000831775"/>
    </source>
</evidence>
<dbReference type="RefSeq" id="WP_244684025.1">
    <property type="nucleotide sequence ID" value="NZ_CP095043.1"/>
</dbReference>
<dbReference type="Gene3D" id="1.25.40.10">
    <property type="entry name" value="Tetratricopeptide repeat domain"/>
    <property type="match status" value="1"/>
</dbReference>
<dbReference type="PROSITE" id="PS50005">
    <property type="entry name" value="TPR"/>
    <property type="match status" value="1"/>
</dbReference>